<dbReference type="Pfam" id="PF03600">
    <property type="entry name" value="CitMHS"/>
    <property type="match status" value="1"/>
</dbReference>
<feature type="region of interest" description="Disordered" evidence="6">
    <location>
        <begin position="197"/>
        <end position="244"/>
    </location>
</feature>
<reference evidence="9 10" key="1">
    <citation type="submission" date="2024-08" db="EMBL/GenBank/DDBJ databases">
        <authorList>
            <person name="Cucini C."/>
            <person name="Frati F."/>
        </authorList>
    </citation>
    <scope>NUCLEOTIDE SEQUENCE [LARGE SCALE GENOMIC DNA]</scope>
</reference>
<feature type="transmembrane region" description="Helical" evidence="7">
    <location>
        <begin position="49"/>
        <end position="68"/>
    </location>
</feature>
<feature type="transmembrane region" description="Helical" evidence="7">
    <location>
        <begin position="142"/>
        <end position="167"/>
    </location>
</feature>
<feature type="transmembrane region" description="Helical" evidence="7">
    <location>
        <begin position="20"/>
        <end position="37"/>
    </location>
</feature>
<name>A0ABP1QC98_9HEXA</name>
<evidence type="ECO:0000313" key="10">
    <source>
        <dbReference type="Proteomes" id="UP001642540"/>
    </source>
</evidence>
<comment type="caution">
    <text evidence="9">The sequence shown here is derived from an EMBL/GenBank/DDBJ whole genome shotgun (WGS) entry which is preliminary data.</text>
</comment>
<keyword evidence="5 7" id="KW-0472">Membrane</keyword>
<keyword evidence="2" id="KW-0813">Transport</keyword>
<keyword evidence="3 7" id="KW-0812">Transmembrane</keyword>
<dbReference type="InterPro" id="IPR004680">
    <property type="entry name" value="Cit_transptr-like_dom"/>
</dbReference>
<evidence type="ECO:0000256" key="3">
    <source>
        <dbReference type="ARBA" id="ARBA00022692"/>
    </source>
</evidence>
<gene>
    <name evidence="9" type="ORF">ODALV1_LOCUS9138</name>
</gene>
<keyword evidence="10" id="KW-1185">Reference proteome</keyword>
<accession>A0ABP1QC98</accession>
<dbReference type="EMBL" id="CAXLJM020000027">
    <property type="protein sequence ID" value="CAL8095621.1"/>
    <property type="molecule type" value="Genomic_DNA"/>
</dbReference>
<feature type="transmembrane region" description="Helical" evidence="7">
    <location>
        <begin position="282"/>
        <end position="299"/>
    </location>
</feature>
<feature type="transmembrane region" description="Helical" evidence="7">
    <location>
        <begin position="104"/>
        <end position="122"/>
    </location>
</feature>
<feature type="transmembrane region" description="Helical" evidence="7">
    <location>
        <begin position="622"/>
        <end position="647"/>
    </location>
</feature>
<proteinExistence type="predicted"/>
<protein>
    <recommendedName>
        <fullName evidence="8">Citrate transporter-like domain-containing protein</fullName>
    </recommendedName>
</protein>
<evidence type="ECO:0000256" key="6">
    <source>
        <dbReference type="SAM" id="MobiDB-lite"/>
    </source>
</evidence>
<feature type="transmembrane region" description="Helical" evidence="7">
    <location>
        <begin position="74"/>
        <end position="92"/>
    </location>
</feature>
<dbReference type="PANTHER" id="PTHR10283:SF82">
    <property type="entry name" value="SOLUTE CARRIER FAMILY 13 MEMBER 2"/>
    <property type="match status" value="1"/>
</dbReference>
<evidence type="ECO:0000256" key="2">
    <source>
        <dbReference type="ARBA" id="ARBA00022448"/>
    </source>
</evidence>
<organism evidence="9 10">
    <name type="scientific">Orchesella dallaii</name>
    <dbReference type="NCBI Taxonomy" id="48710"/>
    <lineage>
        <taxon>Eukaryota</taxon>
        <taxon>Metazoa</taxon>
        <taxon>Ecdysozoa</taxon>
        <taxon>Arthropoda</taxon>
        <taxon>Hexapoda</taxon>
        <taxon>Collembola</taxon>
        <taxon>Entomobryomorpha</taxon>
        <taxon>Entomobryoidea</taxon>
        <taxon>Orchesellidae</taxon>
        <taxon>Orchesellinae</taxon>
        <taxon>Orchesella</taxon>
    </lineage>
</organism>
<evidence type="ECO:0000256" key="7">
    <source>
        <dbReference type="SAM" id="Phobius"/>
    </source>
</evidence>
<feature type="transmembrane region" description="Helical" evidence="7">
    <location>
        <begin position="659"/>
        <end position="681"/>
    </location>
</feature>
<dbReference type="Proteomes" id="UP001642540">
    <property type="component" value="Unassembled WGS sequence"/>
</dbReference>
<dbReference type="PANTHER" id="PTHR10283">
    <property type="entry name" value="SOLUTE CARRIER FAMILY 13 MEMBER"/>
    <property type="match status" value="1"/>
</dbReference>
<evidence type="ECO:0000256" key="1">
    <source>
        <dbReference type="ARBA" id="ARBA00004141"/>
    </source>
</evidence>
<evidence type="ECO:0000256" key="4">
    <source>
        <dbReference type="ARBA" id="ARBA00022989"/>
    </source>
</evidence>
<feature type="transmembrane region" description="Helical" evidence="7">
    <location>
        <begin position="451"/>
        <end position="473"/>
    </location>
</feature>
<keyword evidence="4 7" id="KW-1133">Transmembrane helix</keyword>
<feature type="domain" description="Citrate transporter-like" evidence="8">
    <location>
        <begin position="65"/>
        <end position="175"/>
    </location>
</feature>
<evidence type="ECO:0000256" key="5">
    <source>
        <dbReference type="ARBA" id="ARBA00023136"/>
    </source>
</evidence>
<evidence type="ECO:0000259" key="8">
    <source>
        <dbReference type="Pfam" id="PF03600"/>
    </source>
</evidence>
<feature type="transmembrane region" description="Helical" evidence="7">
    <location>
        <begin position="329"/>
        <end position="351"/>
    </location>
</feature>
<evidence type="ECO:0000313" key="9">
    <source>
        <dbReference type="EMBL" id="CAL8095621.1"/>
    </source>
</evidence>
<feature type="compositionally biased region" description="Basic and acidic residues" evidence="6">
    <location>
        <begin position="197"/>
        <end position="224"/>
    </location>
</feature>
<comment type="subcellular location">
    <subcellularLocation>
        <location evidence="1">Membrane</location>
        <topology evidence="1">Multi-pass membrane protein</topology>
    </subcellularLocation>
</comment>
<sequence length="692" mass="76255">MTSGKPKPARLSVLGNHLRVAASVLIPLIFTFLLILPNFYAPQGTSNSLFGYQLGWVYAFFVTGLFWMSNVFPIPVTGLVPLVILPLVGISTSKKLADAFMTNVNMTTFGSLIFVLAIDVTGLRERLSLRILKHSSGSFRWIFIYTFVITALLAMWINAAAATFLMIKVVEGFLDEMKSQVTSGALGEERMLRLQELSRKSPVEKQNDANVSVEKDEEKRKPEEASTFLQADGEQSGERTSDSINVEGNEAIEKSTQDSPEDAAKTFEMQNDKLVQDFGGELLYAVAVAANLSGTLWPYCSPMGAELLNNRVAISFKTKLVFGWTQASWMTYSFPLILINTTIALAFLLWANFTKTEAVKRIFKNSGERLCSNEVEPATLRKVLLGTIFSAKHAELPPFRFAELAVLFLSGLMIILYLTRLPVFMTGWIELLYNRIDLTSPKDDRLGVGDAMGMIIIVFLSFIIPGIGCKIFSGPTSAADKPKSAGLIGWKSVQTRFPWGIVMLIGGSSCLGTFSEKSVAAPIADNIFRSVGNGLTGALQVQFILIALTVRLSPFTNFNHSSCQFDSVNPKVGDHIIYENETQIFGSHVMSNSGTCILMLTVWKKLLGNFIAARRVEMQGALILPVFSMASLCFIIPSSSIPTALVYLNNKHEKLSAMYFLRMGLPLFLITSVPTIFYALLNRPASLIVTEQ</sequence>
<feature type="transmembrane region" description="Helical" evidence="7">
    <location>
        <begin position="401"/>
        <end position="419"/>
    </location>
</feature>